<dbReference type="Proteomes" id="UP000012960">
    <property type="component" value="Unplaced"/>
</dbReference>
<dbReference type="SUPFAM" id="SSF90229">
    <property type="entry name" value="CCCH zinc finger"/>
    <property type="match status" value="1"/>
</dbReference>
<feature type="domain" description="C3H1-type" evidence="10">
    <location>
        <begin position="104"/>
        <end position="131"/>
    </location>
</feature>
<dbReference type="AlphaFoldDB" id="A0A804IW33"/>
<dbReference type="Pfam" id="PF18044">
    <property type="entry name" value="zf-CCCH_4"/>
    <property type="match status" value="1"/>
</dbReference>
<dbReference type="EnsemblPlants" id="Ma04_t31440.1">
    <property type="protein sequence ID" value="Ma04_p31440.1"/>
    <property type="gene ID" value="Ma04_g31440"/>
</dbReference>
<keyword evidence="5 8" id="KW-0862">Zinc</keyword>
<dbReference type="InterPro" id="IPR015943">
    <property type="entry name" value="WD40/YVTN_repeat-like_dom_sf"/>
</dbReference>
<name>A0A804IW33_MUSAM</name>
<dbReference type="PANTHER" id="PTHR44489">
    <property type="match status" value="1"/>
</dbReference>
<dbReference type="EMBL" id="HG996469">
    <property type="protein sequence ID" value="CAG1843951.1"/>
    <property type="molecule type" value="Genomic_DNA"/>
</dbReference>
<dbReference type="Gene3D" id="2.30.30.1190">
    <property type="match status" value="1"/>
</dbReference>
<reference evidence="11" key="1">
    <citation type="submission" date="2021-03" db="EMBL/GenBank/DDBJ databases">
        <authorList>
            <consortium name="Genoscope - CEA"/>
            <person name="William W."/>
        </authorList>
    </citation>
    <scope>NUCLEOTIDE SEQUENCE</scope>
    <source>
        <strain evidence="11">Doubled-haploid Pahang</strain>
    </source>
</reference>
<dbReference type="SMART" id="SM00320">
    <property type="entry name" value="WD40"/>
    <property type="match status" value="6"/>
</dbReference>
<keyword evidence="13" id="KW-1185">Reference proteome</keyword>
<keyword evidence="3" id="KW-0677">Repeat</keyword>
<evidence type="ECO:0000256" key="2">
    <source>
        <dbReference type="ARBA" id="ARBA00022723"/>
    </source>
</evidence>
<evidence type="ECO:0000256" key="5">
    <source>
        <dbReference type="ARBA" id="ARBA00022833"/>
    </source>
</evidence>
<keyword evidence="6" id="KW-0238">DNA-binding</keyword>
<evidence type="ECO:0000313" key="13">
    <source>
        <dbReference type="Proteomes" id="UP000012960"/>
    </source>
</evidence>
<dbReference type="Gene3D" id="2.130.10.10">
    <property type="entry name" value="YVTN repeat-like/Quinoprotein amine dehydrogenase"/>
    <property type="match status" value="2"/>
</dbReference>
<feature type="region of interest" description="Disordered" evidence="9">
    <location>
        <begin position="75"/>
        <end position="101"/>
    </location>
</feature>
<dbReference type="InterPro" id="IPR041367">
    <property type="entry name" value="Znf-CCCH_4"/>
</dbReference>
<dbReference type="SUPFAM" id="SSF50978">
    <property type="entry name" value="WD40 repeat-like"/>
    <property type="match status" value="1"/>
</dbReference>
<feature type="domain" description="C3H1-type" evidence="10">
    <location>
        <begin position="26"/>
        <end position="52"/>
    </location>
</feature>
<dbReference type="InterPro" id="IPR036322">
    <property type="entry name" value="WD40_repeat_dom_sf"/>
</dbReference>
<feature type="zinc finger region" description="C3H1-type" evidence="8">
    <location>
        <begin position="26"/>
        <end position="52"/>
    </location>
</feature>
<dbReference type="Gramene" id="Ma04_t31440.1">
    <property type="protein sequence ID" value="Ma04_p31440.1"/>
    <property type="gene ID" value="Ma04_g31440"/>
</dbReference>
<keyword evidence="2 8" id="KW-0479">Metal-binding</keyword>
<dbReference type="GO" id="GO:0003677">
    <property type="term" value="F:DNA binding"/>
    <property type="evidence" value="ECO:0007669"/>
    <property type="project" value="UniProtKB-KW"/>
</dbReference>
<evidence type="ECO:0000256" key="4">
    <source>
        <dbReference type="ARBA" id="ARBA00022771"/>
    </source>
</evidence>
<dbReference type="OrthoDB" id="59941at2759"/>
<evidence type="ECO:0000256" key="1">
    <source>
        <dbReference type="ARBA" id="ARBA00022574"/>
    </source>
</evidence>
<dbReference type="InterPro" id="IPR019775">
    <property type="entry name" value="WD40_repeat_CS"/>
</dbReference>
<reference evidence="12" key="2">
    <citation type="submission" date="2021-05" db="UniProtKB">
        <authorList>
            <consortium name="EnsemblPlants"/>
        </authorList>
    </citation>
    <scope>IDENTIFICATION</scope>
    <source>
        <strain evidence="12">subsp. malaccensis</strain>
    </source>
</reference>
<dbReference type="PROSITE" id="PS50082">
    <property type="entry name" value="WD_REPEATS_2"/>
    <property type="match status" value="2"/>
</dbReference>
<dbReference type="PROSITE" id="PS00678">
    <property type="entry name" value="WD_REPEATS_1"/>
    <property type="match status" value="1"/>
</dbReference>
<feature type="region of interest" description="Disordered" evidence="9">
    <location>
        <begin position="1"/>
        <end position="25"/>
    </location>
</feature>
<evidence type="ECO:0000256" key="9">
    <source>
        <dbReference type="SAM" id="MobiDB-lite"/>
    </source>
</evidence>
<evidence type="ECO:0000313" key="11">
    <source>
        <dbReference type="EMBL" id="CAG1843951.1"/>
    </source>
</evidence>
<dbReference type="Gene3D" id="3.30.1370.210">
    <property type="match status" value="1"/>
</dbReference>
<dbReference type="Pfam" id="PF00400">
    <property type="entry name" value="WD40"/>
    <property type="match status" value="3"/>
</dbReference>
<dbReference type="InterPro" id="IPR000571">
    <property type="entry name" value="Znf_CCCH"/>
</dbReference>
<evidence type="ECO:0000256" key="7">
    <source>
        <dbReference type="PROSITE-ProRule" id="PRU00221"/>
    </source>
</evidence>
<dbReference type="PRINTS" id="PR00320">
    <property type="entry name" value="GPROTEINBRPT"/>
</dbReference>
<evidence type="ECO:0000256" key="3">
    <source>
        <dbReference type="ARBA" id="ARBA00022737"/>
    </source>
</evidence>
<evidence type="ECO:0000259" key="10">
    <source>
        <dbReference type="PROSITE" id="PS50103"/>
    </source>
</evidence>
<dbReference type="OMA" id="LATYQCV"/>
<dbReference type="SMART" id="SM00356">
    <property type="entry name" value="ZnF_C3H1"/>
    <property type="match status" value="2"/>
</dbReference>
<dbReference type="InterPro" id="IPR044715">
    <property type="entry name" value="WDR86-like"/>
</dbReference>
<dbReference type="FunFam" id="2.130.10.10:FF:000869">
    <property type="entry name" value="Zinc finger CCCH domain-containing protein 48"/>
    <property type="match status" value="1"/>
</dbReference>
<evidence type="ECO:0000256" key="8">
    <source>
        <dbReference type="PROSITE-ProRule" id="PRU00723"/>
    </source>
</evidence>
<protein>
    <submittedName>
        <fullName evidence="11">(wild Malaysian banana) hypothetical protein</fullName>
    </submittedName>
</protein>
<feature type="repeat" description="WD" evidence="7">
    <location>
        <begin position="142"/>
        <end position="183"/>
    </location>
</feature>
<evidence type="ECO:0000313" key="12">
    <source>
        <dbReference type="EnsemblPlants" id="Ma04_p31440.1"/>
    </source>
</evidence>
<dbReference type="InterPro" id="IPR001680">
    <property type="entry name" value="WD40_rpt"/>
</dbReference>
<evidence type="ECO:0000256" key="6">
    <source>
        <dbReference type="ARBA" id="ARBA00023125"/>
    </source>
</evidence>
<accession>A0A804IW33</accession>
<dbReference type="PANTHER" id="PTHR44489:SF1">
    <property type="entry name" value="ZINC FINGER CCCH DOMAIN-CONTAINING PROTEIN 63"/>
    <property type="match status" value="1"/>
</dbReference>
<dbReference type="FunCoup" id="A0A804IW33">
    <property type="interactions" value="306"/>
</dbReference>
<feature type="zinc finger region" description="C3H1-type" evidence="8">
    <location>
        <begin position="104"/>
        <end position="131"/>
    </location>
</feature>
<feature type="repeat" description="WD" evidence="7">
    <location>
        <begin position="265"/>
        <end position="304"/>
    </location>
</feature>
<organism evidence="12 13">
    <name type="scientific">Musa acuminata subsp. malaccensis</name>
    <name type="common">Wild banana</name>
    <name type="synonym">Musa malaccensis</name>
    <dbReference type="NCBI Taxonomy" id="214687"/>
    <lineage>
        <taxon>Eukaryota</taxon>
        <taxon>Viridiplantae</taxon>
        <taxon>Streptophyta</taxon>
        <taxon>Embryophyta</taxon>
        <taxon>Tracheophyta</taxon>
        <taxon>Spermatophyta</taxon>
        <taxon>Magnoliopsida</taxon>
        <taxon>Liliopsida</taxon>
        <taxon>Zingiberales</taxon>
        <taxon>Musaceae</taxon>
        <taxon>Musa</taxon>
    </lineage>
</organism>
<keyword evidence="1 7" id="KW-0853">WD repeat</keyword>
<dbReference type="InterPro" id="IPR020472">
    <property type="entry name" value="WD40_PAC1"/>
</dbReference>
<dbReference type="PROSITE" id="PS50294">
    <property type="entry name" value="WD_REPEATS_REGION"/>
    <property type="match status" value="1"/>
</dbReference>
<proteinExistence type="predicted"/>
<dbReference type="GO" id="GO:0008270">
    <property type="term" value="F:zinc ion binding"/>
    <property type="evidence" value="ECO:0007669"/>
    <property type="project" value="UniProtKB-KW"/>
</dbReference>
<dbReference type="FunFam" id="2.130.10.10:FF:001235">
    <property type="entry name" value="Zinc finger CCCH domain-containing protein 48"/>
    <property type="match status" value="1"/>
</dbReference>
<sequence>MEATGRNGNKRMHQRLGPSQATAPDRANNKVCYHWRAGRCNRHPCPFLHSEIPTPQQQSASPDGGVAKRNLVWKNPSNAGAASGPPSKWGKGRGGGAVGRPPGKAPDRVCNYFLAGNCTYGEKCRFLHSWFVGDSFSLLTSLQGHQKAVSGIALPSGSDKLYSGSKDESVRVWDCQSGQCVGVINVGGEVGCMISEGPWIFIGVPNAVKAWNMQTATDLSLDGPIGQVYSLVVGNELLFAGTQDGRILAWKFIAVGNCFEPAASLVGHQLSVVSLVVGAVRLYSGSMDHMIRVWDLATLQCIQTLTDHTSVVMSVLCWDQFLLSCSLDKTIKVWVATESGNLEVTYTHNEEHGVLSLFGMLDAQAKPILLCSCNDNSVRLYDLPSFSERGKIFSKEEVRAMQVGPSGLFFTGDATGEVKVWNWLPNEMPHS</sequence>
<gene>
    <name evidence="11" type="ORF">GSMUA_137460.1</name>
</gene>
<keyword evidence="4 8" id="KW-0863">Zinc-finger</keyword>
<dbReference type="PROSITE" id="PS50103">
    <property type="entry name" value="ZF_C3H1"/>
    <property type="match status" value="2"/>
</dbReference>
<dbReference type="InterPro" id="IPR036855">
    <property type="entry name" value="Znf_CCCH_sf"/>
</dbReference>
<feature type="region of interest" description="Disordered" evidence="9">
    <location>
        <begin position="51"/>
        <end position="70"/>
    </location>
</feature>